<protein>
    <submittedName>
        <fullName evidence="1">NB-ARC domain-containing protein</fullName>
    </submittedName>
</protein>
<evidence type="ECO:0000313" key="2">
    <source>
        <dbReference type="Proteomes" id="UP000256269"/>
    </source>
</evidence>
<reference evidence="1 2" key="1">
    <citation type="submission" date="2018-08" db="EMBL/GenBank/DDBJ databases">
        <title>Genomic Encyclopedia of Archaeal and Bacterial Type Strains, Phase II (KMG-II): from individual species to whole genera.</title>
        <authorList>
            <person name="Goeker M."/>
        </authorList>
    </citation>
    <scope>NUCLEOTIDE SEQUENCE [LARGE SCALE GENOMIC DNA]</scope>
    <source>
        <strain evidence="1 2">DSM 45791</strain>
    </source>
</reference>
<dbReference type="InterPro" id="IPR011990">
    <property type="entry name" value="TPR-like_helical_dom_sf"/>
</dbReference>
<gene>
    <name evidence="1" type="ORF">BCF44_104580</name>
</gene>
<dbReference type="PANTHER" id="PTHR47691">
    <property type="entry name" value="REGULATOR-RELATED"/>
    <property type="match status" value="1"/>
</dbReference>
<keyword evidence="2" id="KW-1185">Reference proteome</keyword>
<dbReference type="SUPFAM" id="SSF52540">
    <property type="entry name" value="P-loop containing nucleoside triphosphate hydrolases"/>
    <property type="match status" value="1"/>
</dbReference>
<dbReference type="RefSeq" id="WP_116174797.1">
    <property type="nucleotide sequence ID" value="NZ_CP144375.1"/>
</dbReference>
<dbReference type="AlphaFoldDB" id="A0A3E0HUV4"/>
<dbReference type="InterPro" id="IPR019734">
    <property type="entry name" value="TPR_rpt"/>
</dbReference>
<dbReference type="EMBL" id="QUNO01000004">
    <property type="protein sequence ID" value="REH50303.1"/>
    <property type="molecule type" value="Genomic_DNA"/>
</dbReference>
<dbReference type="OrthoDB" id="3645557at2"/>
<dbReference type="Gene3D" id="3.40.50.300">
    <property type="entry name" value="P-loop containing nucleotide triphosphate hydrolases"/>
    <property type="match status" value="1"/>
</dbReference>
<organism evidence="1 2">
    <name type="scientific">Kutzneria buriramensis</name>
    <dbReference type="NCBI Taxonomy" id="1045776"/>
    <lineage>
        <taxon>Bacteria</taxon>
        <taxon>Bacillati</taxon>
        <taxon>Actinomycetota</taxon>
        <taxon>Actinomycetes</taxon>
        <taxon>Pseudonocardiales</taxon>
        <taxon>Pseudonocardiaceae</taxon>
        <taxon>Kutzneria</taxon>
    </lineage>
</organism>
<dbReference type="SUPFAM" id="SSF48452">
    <property type="entry name" value="TPR-like"/>
    <property type="match status" value="3"/>
</dbReference>
<dbReference type="SMART" id="SM00028">
    <property type="entry name" value="TPR"/>
    <property type="match status" value="4"/>
</dbReference>
<evidence type="ECO:0000313" key="1">
    <source>
        <dbReference type="EMBL" id="REH50303.1"/>
    </source>
</evidence>
<dbReference type="InterPro" id="IPR027417">
    <property type="entry name" value="P-loop_NTPase"/>
</dbReference>
<accession>A0A3E0HUV4</accession>
<dbReference type="Pfam" id="PF13424">
    <property type="entry name" value="TPR_12"/>
    <property type="match status" value="1"/>
</dbReference>
<sequence>MGRGKLVTSAHPAVRRGGVLIRLLGRPEILGVDGPLAVDSAEACTLLTRIALHPNEIVLTEHSEAADELRVLLDKADPGGDIELITERFGYRLRIDPERIDVHDPMAISAADLALLPDTLRRALVGRQMTELHRQGRRAEALAVYERIQAGRRDQPLDPVLRALYERILYDDPSLLPPEPSSVEIAGVMAPAQLPPAPTGFTGRHEELSGLDRLLQEDTSTLGVVVGAAGTGKTALAVTWASQVARDFPDGQLFACLRGFDQNRPPAEPAEVLRRFLIALGVAPQAVPIDLAERAALYRSLLAGRRVLVLLDDARDSEQVRPLLPGGRGPLTVVTSRRRLDGLVARDGAAYVPVGTLPGPQAIRLLDEVSDIRWSQRDPVNASRIASLCGHLPLALRIVGARLAMAPTGTLARLADELADERHRLQMLDIQDTDDDMQVSVRRAFDVSYRTLPPEFASVFRLLGLFPGANFGPHLVAAMADCAVGTARTALRALSAAHLITETSQDWFTMHDLVRLHSRELAFAELTQAERFAVAARGLEYYCVVSDRARRLIRPPADSLAPSLGSLVATPRLDTRAHALAWFERERGNLISVLRAAQQKAFYTQMWQLVRLQLDFLATHCPWEDWRTSHELGLAAAKEAGDRNGEALMHHGLGLLYGRLGEHERALAEHEACRRLAEGDGDLPVVALGSAHAASALFHLSRHDEATALSRQALALYRLLGDRYRQAQPLSTLGELARLGGDYEASLAYNQQALTIYQQYDDQERQAWVRVHLGETNRAAGWLDHAEACFTEAVRLSRVSGTALREGYAVRGLGDVHLDRGDRDAARAVWEEALRSFGHIGAPWVASVRARLAKLYG</sequence>
<dbReference type="PANTHER" id="PTHR47691:SF3">
    <property type="entry name" value="HTH-TYPE TRANSCRIPTIONAL REGULATOR RV0890C-RELATED"/>
    <property type="match status" value="1"/>
</dbReference>
<dbReference type="PRINTS" id="PR00364">
    <property type="entry name" value="DISEASERSIST"/>
</dbReference>
<proteinExistence type="predicted"/>
<dbReference type="Proteomes" id="UP000256269">
    <property type="component" value="Unassembled WGS sequence"/>
</dbReference>
<name>A0A3E0HUV4_9PSEU</name>
<dbReference type="Gene3D" id="1.25.40.10">
    <property type="entry name" value="Tetratricopeptide repeat domain"/>
    <property type="match status" value="3"/>
</dbReference>
<comment type="caution">
    <text evidence="1">The sequence shown here is derived from an EMBL/GenBank/DDBJ whole genome shotgun (WGS) entry which is preliminary data.</text>
</comment>